<keyword evidence="2" id="KW-1185">Reference proteome</keyword>
<evidence type="ECO:0000313" key="1">
    <source>
        <dbReference type="EMBL" id="KAJ1110698.1"/>
    </source>
</evidence>
<dbReference type="Proteomes" id="UP001066276">
    <property type="component" value="Chromosome 9"/>
</dbReference>
<name>A0AAV7NBZ0_PLEWA</name>
<accession>A0AAV7NBZ0</accession>
<dbReference type="AlphaFoldDB" id="A0AAV7NBZ0"/>
<organism evidence="1 2">
    <name type="scientific">Pleurodeles waltl</name>
    <name type="common">Iberian ribbed newt</name>
    <dbReference type="NCBI Taxonomy" id="8319"/>
    <lineage>
        <taxon>Eukaryota</taxon>
        <taxon>Metazoa</taxon>
        <taxon>Chordata</taxon>
        <taxon>Craniata</taxon>
        <taxon>Vertebrata</taxon>
        <taxon>Euteleostomi</taxon>
        <taxon>Amphibia</taxon>
        <taxon>Batrachia</taxon>
        <taxon>Caudata</taxon>
        <taxon>Salamandroidea</taxon>
        <taxon>Salamandridae</taxon>
        <taxon>Pleurodelinae</taxon>
        <taxon>Pleurodeles</taxon>
    </lineage>
</organism>
<dbReference type="EMBL" id="JANPWB010000013">
    <property type="protein sequence ID" value="KAJ1110698.1"/>
    <property type="molecule type" value="Genomic_DNA"/>
</dbReference>
<gene>
    <name evidence="1" type="ORF">NDU88_008046</name>
</gene>
<evidence type="ECO:0000313" key="2">
    <source>
        <dbReference type="Proteomes" id="UP001066276"/>
    </source>
</evidence>
<comment type="caution">
    <text evidence="1">The sequence shown here is derived from an EMBL/GenBank/DDBJ whole genome shotgun (WGS) entry which is preliminary data.</text>
</comment>
<proteinExistence type="predicted"/>
<reference evidence="1" key="1">
    <citation type="journal article" date="2022" name="bioRxiv">
        <title>Sequencing and chromosome-scale assembly of the giantPleurodeles waltlgenome.</title>
        <authorList>
            <person name="Brown T."/>
            <person name="Elewa A."/>
            <person name="Iarovenko S."/>
            <person name="Subramanian E."/>
            <person name="Araus A.J."/>
            <person name="Petzold A."/>
            <person name="Susuki M."/>
            <person name="Suzuki K.-i.T."/>
            <person name="Hayashi T."/>
            <person name="Toyoda A."/>
            <person name="Oliveira C."/>
            <person name="Osipova E."/>
            <person name="Leigh N.D."/>
            <person name="Simon A."/>
            <person name="Yun M.H."/>
        </authorList>
    </citation>
    <scope>NUCLEOTIDE SEQUENCE</scope>
    <source>
        <strain evidence="1">20211129_DDA</strain>
        <tissue evidence="1">Liver</tissue>
    </source>
</reference>
<sequence>MRPSAIVFLDRVMAFQDPEVIPKVNEIASSLTSFSKEEEGLCPSATYILLVMDPGLVMVCHGYLWAS</sequence>
<protein>
    <submittedName>
        <fullName evidence="1">Uncharacterized protein</fullName>
    </submittedName>
</protein>